<evidence type="ECO:0000256" key="1">
    <source>
        <dbReference type="SAM" id="MobiDB-lite"/>
    </source>
</evidence>
<feature type="compositionally biased region" description="Polar residues" evidence="1">
    <location>
        <begin position="266"/>
        <end position="279"/>
    </location>
</feature>
<dbReference type="Gene3D" id="3.40.50.1820">
    <property type="entry name" value="alpha/beta hydrolase"/>
    <property type="match status" value="1"/>
</dbReference>
<comment type="caution">
    <text evidence="3">The sequence shown here is derived from an EMBL/GenBank/DDBJ whole genome shotgun (WGS) entry which is preliminary data.</text>
</comment>
<protein>
    <submittedName>
        <fullName evidence="3">Alpha/beta hydrolase</fullName>
    </submittedName>
</protein>
<dbReference type="EMBL" id="QXGH01000060">
    <property type="protein sequence ID" value="RHW22737.1"/>
    <property type="molecule type" value="Genomic_DNA"/>
</dbReference>
<dbReference type="Proteomes" id="UP000283644">
    <property type="component" value="Unassembled WGS sequence"/>
</dbReference>
<feature type="domain" description="AB hydrolase-1" evidence="2">
    <location>
        <begin position="30"/>
        <end position="250"/>
    </location>
</feature>
<dbReference type="GO" id="GO:0016787">
    <property type="term" value="F:hydrolase activity"/>
    <property type="evidence" value="ECO:0007669"/>
    <property type="project" value="UniProtKB-KW"/>
</dbReference>
<dbReference type="InterPro" id="IPR029058">
    <property type="entry name" value="AB_hydrolase_fold"/>
</dbReference>
<dbReference type="Pfam" id="PF12697">
    <property type="entry name" value="Abhydrolase_6"/>
    <property type="match status" value="1"/>
</dbReference>
<organism evidence="3 4">
    <name type="scientific">Nocardioides immobilis</name>
    <dbReference type="NCBI Taxonomy" id="2049295"/>
    <lineage>
        <taxon>Bacteria</taxon>
        <taxon>Bacillati</taxon>
        <taxon>Actinomycetota</taxon>
        <taxon>Actinomycetes</taxon>
        <taxon>Propionibacteriales</taxon>
        <taxon>Nocardioidaceae</taxon>
        <taxon>Nocardioides</taxon>
    </lineage>
</organism>
<proteinExistence type="predicted"/>
<dbReference type="OrthoDB" id="64996at2"/>
<evidence type="ECO:0000313" key="3">
    <source>
        <dbReference type="EMBL" id="RHW22737.1"/>
    </source>
</evidence>
<accession>A0A417XS18</accession>
<dbReference type="PANTHER" id="PTHR37017:SF11">
    <property type="entry name" value="ESTERASE_LIPASE_THIOESTERASE DOMAIN-CONTAINING PROTEIN"/>
    <property type="match status" value="1"/>
</dbReference>
<keyword evidence="3" id="KW-0378">Hydrolase</keyword>
<feature type="region of interest" description="Disordered" evidence="1">
    <location>
        <begin position="260"/>
        <end position="279"/>
    </location>
</feature>
<dbReference type="InterPro" id="IPR000073">
    <property type="entry name" value="AB_hydrolase_1"/>
</dbReference>
<name>A0A417XS18_9ACTN</name>
<sequence length="279" mass="29075">MARWTMSAHRFSQGVRMSGDLAAQGVLPTLVLVHGSWHGPWAWESLQLELSARGVTSVAVTLPGKGRKSGAPDFEGHCRELAALLDGLDGPSVLVGHSYGGVVVTQVGLRPQIHGLVYIAGFNLREGETISSVVDSANGSQSGADSLATDDDGFLLIDPATAVASFYNDCPTNVAEAAAARLTPEHPSSRTSTVTQVGWRSVPSLYVACSLDQALPPAQQEMLARRATARAELASSHSPMLSMPSELADVLVDALDLFSSGPMRSPAQTTPGTSGESGA</sequence>
<reference evidence="3 4" key="1">
    <citation type="submission" date="2018-09" db="EMBL/GenBank/DDBJ databases">
        <title>Genome sequencing of Nocardioides immobilis CCTCC AB 2017083 for comparison to Nocardioides silvaticus.</title>
        <authorList>
            <person name="Li C."/>
            <person name="Wang G."/>
        </authorList>
    </citation>
    <scope>NUCLEOTIDE SEQUENCE [LARGE SCALE GENOMIC DNA]</scope>
    <source>
        <strain evidence="3 4">CCTCC AB 2017083</strain>
    </source>
</reference>
<evidence type="ECO:0000259" key="2">
    <source>
        <dbReference type="Pfam" id="PF12697"/>
    </source>
</evidence>
<dbReference type="InterPro" id="IPR052897">
    <property type="entry name" value="Sec-Metab_Biosynth_Hydrolase"/>
</dbReference>
<keyword evidence="4" id="KW-1185">Reference proteome</keyword>
<dbReference type="PANTHER" id="PTHR37017">
    <property type="entry name" value="AB HYDROLASE-1 DOMAIN-CONTAINING PROTEIN-RELATED"/>
    <property type="match status" value="1"/>
</dbReference>
<evidence type="ECO:0000313" key="4">
    <source>
        <dbReference type="Proteomes" id="UP000283644"/>
    </source>
</evidence>
<dbReference type="SUPFAM" id="SSF53474">
    <property type="entry name" value="alpha/beta-Hydrolases"/>
    <property type="match status" value="1"/>
</dbReference>
<gene>
    <name evidence="3" type="ORF">D0Z08_31395</name>
</gene>
<dbReference type="AlphaFoldDB" id="A0A417XS18"/>